<sequence length="87" mass="10217">MGRTVDAAAKRYKSGVRADLHSPRRQGQGRFRSNLPTGNQNRRCLRPGHDRLGVYSQHAIRKRFATTNFRVPRHHWHKWPAVEVHIR</sequence>
<accession>A0A3P3Y224</accession>
<organism evidence="2 3">
    <name type="scientific">Plasmodiophora brassicae</name>
    <name type="common">Clubroot disease agent</name>
    <dbReference type="NCBI Taxonomy" id="37360"/>
    <lineage>
        <taxon>Eukaryota</taxon>
        <taxon>Sar</taxon>
        <taxon>Rhizaria</taxon>
        <taxon>Endomyxa</taxon>
        <taxon>Phytomyxea</taxon>
        <taxon>Plasmodiophorida</taxon>
        <taxon>Plasmodiophoridae</taxon>
        <taxon>Plasmodiophora</taxon>
    </lineage>
</organism>
<keyword evidence="2" id="KW-0496">Mitochondrion</keyword>
<name>A0A3P3Y224_PLABS</name>
<evidence type="ECO:0000256" key="1">
    <source>
        <dbReference type="SAM" id="MobiDB-lite"/>
    </source>
</evidence>
<evidence type="ECO:0000313" key="3">
    <source>
        <dbReference type="Proteomes" id="UP000290189"/>
    </source>
</evidence>
<geneLocation type="mitochondrion" evidence="2"/>
<dbReference type="EMBL" id="OVEO01000002">
    <property type="protein sequence ID" value="SPQ94223.1"/>
    <property type="molecule type" value="Genomic_DNA"/>
</dbReference>
<feature type="region of interest" description="Disordered" evidence="1">
    <location>
        <begin position="1"/>
        <end position="48"/>
    </location>
</feature>
<dbReference type="AlphaFoldDB" id="A0A3P3Y224"/>
<proteinExistence type="predicted"/>
<gene>
    <name evidence="2" type="ORF">PLBR_LOCUS1438</name>
</gene>
<evidence type="ECO:0000313" key="2">
    <source>
        <dbReference type="EMBL" id="SPQ94223.1"/>
    </source>
</evidence>
<protein>
    <submittedName>
        <fullName evidence="2">Uncharacterized protein</fullName>
    </submittedName>
</protein>
<reference evidence="2 3" key="1">
    <citation type="submission" date="2018-03" db="EMBL/GenBank/DDBJ databases">
        <authorList>
            <person name="Fogelqvist J."/>
        </authorList>
    </citation>
    <scope>NUCLEOTIDE SEQUENCE [LARGE SCALE GENOMIC DNA]</scope>
</reference>
<dbReference type="Proteomes" id="UP000290189">
    <property type="component" value="Unassembled WGS sequence"/>
</dbReference>